<proteinExistence type="predicted"/>
<comment type="caution">
    <text evidence="2">The sequence shown here is derived from an EMBL/GenBank/DDBJ whole genome shotgun (WGS) entry which is preliminary data.</text>
</comment>
<dbReference type="STRING" id="1245748.A0A397GSU0"/>
<dbReference type="OrthoDB" id="5407894at2759"/>
<protein>
    <submittedName>
        <fullName evidence="2">Uncharacterized protein</fullName>
    </submittedName>
</protein>
<evidence type="ECO:0000313" key="3">
    <source>
        <dbReference type="Proteomes" id="UP000215289"/>
    </source>
</evidence>
<reference evidence="2 3" key="1">
    <citation type="submission" date="2018-08" db="EMBL/GenBank/DDBJ databases">
        <title>Draft genome sequences of two Aspergillus turcosus clinical strains isolated from bronchoalveolar lavage fluid: one azole-susceptible and the other azole-resistant.</title>
        <authorList>
            <person name="Parent-Michaud M."/>
            <person name="Dufresne P.J."/>
            <person name="Fournier E."/>
            <person name="Martineau C."/>
            <person name="Moreira S."/>
            <person name="Perkins V."/>
            <person name="De Repentigny L."/>
            <person name="Dufresne S.F."/>
        </authorList>
    </citation>
    <scope>NUCLEOTIDE SEQUENCE [LARGE SCALE GENOMIC DNA]</scope>
    <source>
        <strain evidence="2">HMR AF 1038</strain>
    </source>
</reference>
<dbReference type="EMBL" id="NIDN02000210">
    <property type="protein sequence ID" value="RLL94364.1"/>
    <property type="molecule type" value="Genomic_DNA"/>
</dbReference>
<feature type="compositionally biased region" description="Low complexity" evidence="1">
    <location>
        <begin position="596"/>
        <end position="611"/>
    </location>
</feature>
<gene>
    <name evidence="2" type="ORF">CFD26_102234</name>
</gene>
<dbReference type="Proteomes" id="UP000215289">
    <property type="component" value="Unassembled WGS sequence"/>
</dbReference>
<feature type="region of interest" description="Disordered" evidence="1">
    <location>
        <begin position="558"/>
        <end position="619"/>
    </location>
</feature>
<keyword evidence="3" id="KW-1185">Reference proteome</keyword>
<organism evidence="2 3">
    <name type="scientific">Aspergillus turcosus</name>
    <dbReference type="NCBI Taxonomy" id="1245748"/>
    <lineage>
        <taxon>Eukaryota</taxon>
        <taxon>Fungi</taxon>
        <taxon>Dikarya</taxon>
        <taxon>Ascomycota</taxon>
        <taxon>Pezizomycotina</taxon>
        <taxon>Eurotiomycetes</taxon>
        <taxon>Eurotiomycetidae</taxon>
        <taxon>Eurotiales</taxon>
        <taxon>Aspergillaceae</taxon>
        <taxon>Aspergillus</taxon>
        <taxon>Aspergillus subgen. Fumigati</taxon>
    </lineage>
</organism>
<dbReference type="AlphaFoldDB" id="A0A397GSU0"/>
<feature type="region of interest" description="Disordered" evidence="1">
    <location>
        <begin position="478"/>
        <end position="545"/>
    </location>
</feature>
<sequence length="978" mass="108693">MSNDPIVSPFRISSKDWEKLNRNDAFKAVRDHLRRQEMGMDAPSFCSFHRHSCSNQEREEFRLHRDIIHTILLPLFLLHHQASRIATSALPGIKATDCERAFRGEARSAYAWLQCILREEHDWYQTERCPACIVLHVLNSEPTIRFVAVACLLSDNLQELSLPDAQKRLPSFEFWFGALERAVREDPFWGNDFWPDIEHRARTLTDGVKQLVVQCLELRAAVERQSLQAQSLYNAAAYVGCDLTQQQTAHTVAMRSSNCARKHSRKTVEEPKYLAAKVRVNLEFSTFTTIAGPSSSLAARLRRPTVSPVASLFGAAQANKPEDGEARLPQTALPGPVRCSKMEPGSDVKEIGILRTLIDNSLVSSNWQSGLVQSPSFETPIDQHSLNESDAVSWTGLFYHWGARQLGHALAVLFNLTFRCFVGRLFFASEALELGGSCSRLKRRASQGSLVTKPSTVSRFLNRGNASLSLPPFEKLGLSSKPSSRIESRTHSVEPRLRLSTTSTSSSQAQTSPSTSAAWSASPKDCPQNDYPAALPPTPPEDDEHVLWNTRSNMLLFDSHLNHNPGPMPMDEGPNMNNSPRGAASDGLGSPSDRLSNASPSSSDGSHNSPGEDMDCDHDSWLENSIESTVSSLPFSNARGEPVKIVSQTLPYPYSADKPTPNRTHEGVFSSLVQVIQNHLRQGQSPYINVTHAVPEQFSLTNLPMSPPGSPRCTLPNDYFNCTVFSSAAVVSAYHDFRGPIQMKAPHFPMPIVPPQSVHVSVLERYIPPSSAQEYNDLFSPSRPSFLVDRLSELSPDGGSLLFIYPTRRGGSAFKSQYLGPILDPLLRQLVVVNELSADIGRYLGKLSSVSHMEDFDTLKNNLSSLCRALSSSSSQFSIVDARKGSAYLDRNLWTEWYIHQEKARMKEVLSLYWQNGRRLPTNKATSNIANPYILGADKEVTSAMLLGEILDGIRRRPYESEPRDGVELGVFVIRRSH</sequence>
<name>A0A397GSU0_9EURO</name>
<feature type="compositionally biased region" description="Low complexity" evidence="1">
    <location>
        <begin position="500"/>
        <end position="523"/>
    </location>
</feature>
<evidence type="ECO:0000313" key="2">
    <source>
        <dbReference type="EMBL" id="RLL94364.1"/>
    </source>
</evidence>
<feature type="compositionally biased region" description="Basic and acidic residues" evidence="1">
    <location>
        <begin position="484"/>
        <end position="497"/>
    </location>
</feature>
<evidence type="ECO:0000256" key="1">
    <source>
        <dbReference type="SAM" id="MobiDB-lite"/>
    </source>
</evidence>
<accession>A0A397GSU0</accession>